<reference evidence="2 3" key="1">
    <citation type="submission" date="2021-03" db="EMBL/GenBank/DDBJ databases">
        <title>Haloterrigena longa sp. nov. and Haloterrigena limicola sp. nov., extremely halophilic archaea isolated from a salt lake.</title>
        <authorList>
            <person name="Henglin C."/>
        </authorList>
    </citation>
    <scope>NUCLEOTIDE SEQUENCE [LARGE SCALE GENOMIC DNA]</scope>
    <source>
        <strain evidence="2 3">KZCA68</strain>
    </source>
</reference>
<feature type="compositionally biased region" description="Acidic residues" evidence="1">
    <location>
        <begin position="32"/>
        <end position="44"/>
    </location>
</feature>
<dbReference type="SUPFAM" id="SSF160387">
    <property type="entry name" value="NosL/MerB-like"/>
    <property type="match status" value="1"/>
</dbReference>
<gene>
    <name evidence="2" type="ORF">J0X25_14105</name>
</gene>
<dbReference type="PANTHER" id="PTHR41247">
    <property type="entry name" value="HTH-TYPE TRANSCRIPTIONAL REPRESSOR YCNK"/>
    <property type="match status" value="1"/>
</dbReference>
<sequence length="203" mass="21593">MIGPAGRSFGRRRLLATVGAGTAVAVAGCLGGEEDAGDEDGDGGNEEHPYATELSHPGDEPIEFGDEDRCPVCNMIAADYPDWQAQIAHADGVGAVFDTPGCLFAYAAAPPTDEAVVGAWVTDFETGRLVEASDAFFVLVTDADAVPTETMKINPRPFASYDDAVAYLEEWGAEDLTEDDIVEFEAVDRDIAAIYRGNRLPDE</sequence>
<dbReference type="AlphaFoldDB" id="A0A8A2VAL8"/>
<dbReference type="PANTHER" id="PTHR41247:SF1">
    <property type="entry name" value="HTH-TYPE TRANSCRIPTIONAL REPRESSOR YCNK"/>
    <property type="match status" value="1"/>
</dbReference>
<protein>
    <submittedName>
        <fullName evidence="2">Nitrous oxide reductase accessory protein NosL</fullName>
    </submittedName>
</protein>
<dbReference type="Pfam" id="PF05573">
    <property type="entry name" value="NosL"/>
    <property type="match status" value="1"/>
</dbReference>
<proteinExistence type="predicted"/>
<keyword evidence="3" id="KW-1185">Reference proteome</keyword>
<evidence type="ECO:0000313" key="2">
    <source>
        <dbReference type="EMBL" id="QSW98521.1"/>
    </source>
</evidence>
<evidence type="ECO:0000256" key="1">
    <source>
        <dbReference type="SAM" id="MobiDB-lite"/>
    </source>
</evidence>
<evidence type="ECO:0000313" key="3">
    <source>
        <dbReference type="Proteomes" id="UP000663203"/>
    </source>
</evidence>
<dbReference type="EMBL" id="CP071462">
    <property type="protein sequence ID" value="QSW98521.1"/>
    <property type="molecule type" value="Genomic_DNA"/>
</dbReference>
<dbReference type="KEGG" id="hakz:J0X25_14105"/>
<organism evidence="2 3">
    <name type="scientific">Haloterrigena alkaliphila</name>
    <dbReference type="NCBI Taxonomy" id="2816475"/>
    <lineage>
        <taxon>Archaea</taxon>
        <taxon>Methanobacteriati</taxon>
        <taxon>Methanobacteriota</taxon>
        <taxon>Stenosarchaea group</taxon>
        <taxon>Halobacteria</taxon>
        <taxon>Halobacteriales</taxon>
        <taxon>Natrialbaceae</taxon>
        <taxon>Haloterrigena</taxon>
    </lineage>
</organism>
<dbReference type="GeneID" id="63188460"/>
<accession>A0A8A2VAL8</accession>
<name>A0A8A2VAL8_9EURY</name>
<feature type="region of interest" description="Disordered" evidence="1">
    <location>
        <begin position="31"/>
        <end position="55"/>
    </location>
</feature>
<dbReference type="InterPro" id="IPR008719">
    <property type="entry name" value="N2O_reductase_NosL"/>
</dbReference>
<dbReference type="RefSeq" id="WP_207288130.1">
    <property type="nucleotide sequence ID" value="NZ_CP071462.1"/>
</dbReference>
<dbReference type="Proteomes" id="UP000663203">
    <property type="component" value="Chromosome"/>
</dbReference>
<dbReference type="PROSITE" id="PS51257">
    <property type="entry name" value="PROKAR_LIPOPROTEIN"/>
    <property type="match status" value="1"/>
</dbReference>